<dbReference type="InterPro" id="IPR050984">
    <property type="entry name" value="Gfo/Idh/MocA_domain"/>
</dbReference>
<dbReference type="VEuPathDB" id="FungiDB:BO71DRAFT_464754"/>
<organism evidence="7 8">
    <name type="scientific">Aspergillus ellipticus CBS 707.79</name>
    <dbReference type="NCBI Taxonomy" id="1448320"/>
    <lineage>
        <taxon>Eukaryota</taxon>
        <taxon>Fungi</taxon>
        <taxon>Dikarya</taxon>
        <taxon>Ascomycota</taxon>
        <taxon>Pezizomycotina</taxon>
        <taxon>Eurotiomycetes</taxon>
        <taxon>Eurotiomycetidae</taxon>
        <taxon>Eurotiales</taxon>
        <taxon>Aspergillaceae</taxon>
        <taxon>Aspergillus</taxon>
        <taxon>Aspergillus subgen. Circumdati</taxon>
    </lineage>
</organism>
<dbReference type="STRING" id="1448320.A0A319CYI3"/>
<evidence type="ECO:0000313" key="7">
    <source>
        <dbReference type="EMBL" id="PYH89641.1"/>
    </source>
</evidence>
<comment type="similarity">
    <text evidence="1">Belongs to the Gfo/Idh/MocA family.</text>
</comment>
<dbReference type="PANTHER" id="PTHR22604:SF105">
    <property type="entry name" value="TRANS-1,2-DIHYDROBENZENE-1,2-DIOL DEHYDROGENASE"/>
    <property type="match status" value="1"/>
</dbReference>
<accession>A0A319CYI3</accession>
<dbReference type="SUPFAM" id="SSF55347">
    <property type="entry name" value="Glyceraldehyde-3-phosphate dehydrogenase-like, C-terminal domain"/>
    <property type="match status" value="1"/>
</dbReference>
<gene>
    <name evidence="7" type="ORF">BO71DRAFT_464754</name>
</gene>
<evidence type="ECO:0000256" key="1">
    <source>
        <dbReference type="ARBA" id="ARBA00010928"/>
    </source>
</evidence>
<protein>
    <recommendedName>
        <fullName evidence="3">D-xylose 1-dehydrogenase (NADP(+), D-xylono-1,5-lactone-forming)</fullName>
        <ecNumber evidence="3">1.1.1.179</ecNumber>
    </recommendedName>
    <alternativeName>
        <fullName evidence="4">D-xylose-NADP dehydrogenase</fullName>
    </alternativeName>
</protein>
<dbReference type="Proteomes" id="UP000247810">
    <property type="component" value="Unassembled WGS sequence"/>
</dbReference>
<feature type="domain" description="Gfo/Idh/MocA-like oxidoreductase N-terminal" evidence="6">
    <location>
        <begin position="8"/>
        <end position="139"/>
    </location>
</feature>
<comment type="catalytic activity">
    <reaction evidence="5">
        <text>D-xylose + NADP(+) = D-xylono-1,5-lactone + NADPH + H(+)</text>
        <dbReference type="Rhea" id="RHEA:22000"/>
        <dbReference type="ChEBI" id="CHEBI:15378"/>
        <dbReference type="ChEBI" id="CHEBI:15867"/>
        <dbReference type="ChEBI" id="CHEBI:53455"/>
        <dbReference type="ChEBI" id="CHEBI:57783"/>
        <dbReference type="ChEBI" id="CHEBI:58349"/>
        <dbReference type="EC" id="1.1.1.179"/>
    </reaction>
</comment>
<proteinExistence type="inferred from homology"/>
<dbReference type="EMBL" id="KZ826019">
    <property type="protein sequence ID" value="PYH89641.1"/>
    <property type="molecule type" value="Genomic_DNA"/>
</dbReference>
<sequence>MDDGLPALRWGIIGAGMIASWFTVDLSLECSDAGAIHTIQVVGSSSLEKAQKFKAELRAKAPLVRGDIACYDSYAEVFTDPQVDIVYIATPHAAHRQNCLDAIHHGKHILCEKPFTVNAREAIEVIEAARAKGVFVMEGMWTRFHPLARKMVDLLHQEKIIGQIQRAFVDFGLDMPIQDLPPSSRLRDVALGAGSLLDLGIYSLTWGILALEGEPDPGKQQVKPKISACQSIDNQIDLASSVLVYYPEHRCQGILSSTVLHKTDAVFDRVEGSLGTLTVEGFAPMPDKITVYLKPADAPSASEGRGFYYEADSIAKDIANGRTESAVIPLSETLRVLEILDEVRRQGGARYPQDQD</sequence>
<evidence type="ECO:0000256" key="3">
    <source>
        <dbReference type="ARBA" id="ARBA00038984"/>
    </source>
</evidence>
<dbReference type="Gene3D" id="3.30.360.10">
    <property type="entry name" value="Dihydrodipicolinate Reductase, domain 2"/>
    <property type="match status" value="1"/>
</dbReference>
<dbReference type="AlphaFoldDB" id="A0A319CYI3"/>
<name>A0A319CYI3_9EURO</name>
<dbReference type="SUPFAM" id="SSF51735">
    <property type="entry name" value="NAD(P)-binding Rossmann-fold domains"/>
    <property type="match status" value="1"/>
</dbReference>
<keyword evidence="2" id="KW-0560">Oxidoreductase</keyword>
<evidence type="ECO:0000256" key="5">
    <source>
        <dbReference type="ARBA" id="ARBA00049233"/>
    </source>
</evidence>
<evidence type="ECO:0000256" key="2">
    <source>
        <dbReference type="ARBA" id="ARBA00023002"/>
    </source>
</evidence>
<evidence type="ECO:0000313" key="8">
    <source>
        <dbReference type="Proteomes" id="UP000247810"/>
    </source>
</evidence>
<reference evidence="7 8" key="1">
    <citation type="submission" date="2018-02" db="EMBL/GenBank/DDBJ databases">
        <title>The genomes of Aspergillus section Nigri reveals drivers in fungal speciation.</title>
        <authorList>
            <consortium name="DOE Joint Genome Institute"/>
            <person name="Vesth T.C."/>
            <person name="Nybo J."/>
            <person name="Theobald S."/>
            <person name="Brandl J."/>
            <person name="Frisvad J.C."/>
            <person name="Nielsen K.F."/>
            <person name="Lyhne E.K."/>
            <person name="Kogle M.E."/>
            <person name="Kuo A."/>
            <person name="Riley R."/>
            <person name="Clum A."/>
            <person name="Nolan M."/>
            <person name="Lipzen A."/>
            <person name="Salamov A."/>
            <person name="Henrissat B."/>
            <person name="Wiebenga A."/>
            <person name="De vries R.P."/>
            <person name="Grigoriev I.V."/>
            <person name="Mortensen U.H."/>
            <person name="Andersen M.R."/>
            <person name="Baker S.E."/>
        </authorList>
    </citation>
    <scope>NUCLEOTIDE SEQUENCE [LARGE SCALE GENOMIC DNA]</scope>
    <source>
        <strain evidence="7 8">CBS 707.79</strain>
    </source>
</reference>
<keyword evidence="8" id="KW-1185">Reference proteome</keyword>
<evidence type="ECO:0000256" key="4">
    <source>
        <dbReference type="ARBA" id="ARBA00042988"/>
    </source>
</evidence>
<evidence type="ECO:0000259" key="6">
    <source>
        <dbReference type="Pfam" id="PF01408"/>
    </source>
</evidence>
<dbReference type="OrthoDB" id="2129491at2759"/>
<dbReference type="EC" id="1.1.1.179" evidence="3"/>
<dbReference type="Gene3D" id="3.40.50.720">
    <property type="entry name" value="NAD(P)-binding Rossmann-like Domain"/>
    <property type="match status" value="1"/>
</dbReference>
<dbReference type="GO" id="GO:0000166">
    <property type="term" value="F:nucleotide binding"/>
    <property type="evidence" value="ECO:0007669"/>
    <property type="project" value="InterPro"/>
</dbReference>
<dbReference type="PANTHER" id="PTHR22604">
    <property type="entry name" value="OXIDOREDUCTASES"/>
    <property type="match status" value="1"/>
</dbReference>
<dbReference type="Pfam" id="PF01408">
    <property type="entry name" value="GFO_IDH_MocA"/>
    <property type="match status" value="1"/>
</dbReference>
<dbReference type="InterPro" id="IPR036291">
    <property type="entry name" value="NAD(P)-bd_dom_sf"/>
</dbReference>
<dbReference type="GO" id="GO:0047837">
    <property type="term" value="F:D-xylose 1-dehydrogenase (NADP+) activity"/>
    <property type="evidence" value="ECO:0007669"/>
    <property type="project" value="UniProtKB-EC"/>
</dbReference>
<dbReference type="InterPro" id="IPR000683">
    <property type="entry name" value="Gfo/Idh/MocA-like_OxRdtase_N"/>
</dbReference>